<dbReference type="Gene3D" id="3.40.50.300">
    <property type="entry name" value="P-loop containing nucleotide triphosphate hydrolases"/>
    <property type="match status" value="1"/>
</dbReference>
<dbReference type="Proteomes" id="UP000261174">
    <property type="component" value="Unassembled WGS sequence"/>
</dbReference>
<dbReference type="AlphaFoldDB" id="A0A3E1P4E2"/>
<name>A0A3E1P4E2_9BACT</name>
<proteinExistence type="predicted"/>
<comment type="caution">
    <text evidence="1">The sequence shown here is derived from an EMBL/GenBank/DDBJ whole genome shotgun (WGS) entry which is preliminary data.</text>
</comment>
<dbReference type="PANTHER" id="PTHR39206">
    <property type="entry name" value="SLL8004 PROTEIN"/>
    <property type="match status" value="1"/>
</dbReference>
<evidence type="ECO:0000313" key="1">
    <source>
        <dbReference type="EMBL" id="RFM35042.1"/>
    </source>
</evidence>
<dbReference type="EMBL" id="QTJV01000002">
    <property type="protein sequence ID" value="RFM35042.1"/>
    <property type="molecule type" value="Genomic_DNA"/>
</dbReference>
<dbReference type="RefSeq" id="WP_116852526.1">
    <property type="nucleotide sequence ID" value="NZ_QTJV01000002.1"/>
</dbReference>
<dbReference type="OrthoDB" id="9791543at2"/>
<protein>
    <submittedName>
        <fullName evidence="1">Toxin</fullName>
    </submittedName>
</protein>
<keyword evidence="2" id="KW-1185">Reference proteome</keyword>
<evidence type="ECO:0000313" key="2">
    <source>
        <dbReference type="Proteomes" id="UP000261174"/>
    </source>
</evidence>
<reference evidence="1 2" key="1">
    <citation type="submission" date="2018-08" db="EMBL/GenBank/DDBJ databases">
        <title>Chitinophaga sp. K20C18050901, a novel bacterium isolated from forest soil.</title>
        <authorList>
            <person name="Wang C."/>
        </authorList>
    </citation>
    <scope>NUCLEOTIDE SEQUENCE [LARGE SCALE GENOMIC DNA]</scope>
    <source>
        <strain evidence="1 2">K20C18050901</strain>
    </source>
</reference>
<sequence>MQTILKNPVGKKGLLTWQTMAWRQIKIIFNSFIAQSSLNQKAVADGYQLNLSFANNVIKVPLPTNSYTAALIADLLRNLLLEKGATFSFETVMSHPSKLEMLQRAHANGFRNYLYFISTESESININRVAARVNKGGHPVDEQKIKERYFRSMDLLSAMIPYCYRCFILDNSGEQYRLILEIVEGKEIKVMDDDIPGWVEEYVLEKLLV</sequence>
<dbReference type="InterPro" id="IPR027417">
    <property type="entry name" value="P-loop_NTPase"/>
</dbReference>
<dbReference type="PANTHER" id="PTHR39206:SF1">
    <property type="entry name" value="SLL8004 PROTEIN"/>
    <property type="match status" value="1"/>
</dbReference>
<gene>
    <name evidence="1" type="ORF">DXN04_06480</name>
</gene>
<organism evidence="1 2">
    <name type="scientific">Chitinophaga silvisoli</name>
    <dbReference type="NCBI Taxonomy" id="2291814"/>
    <lineage>
        <taxon>Bacteria</taxon>
        <taxon>Pseudomonadati</taxon>
        <taxon>Bacteroidota</taxon>
        <taxon>Chitinophagia</taxon>
        <taxon>Chitinophagales</taxon>
        <taxon>Chitinophagaceae</taxon>
        <taxon>Chitinophaga</taxon>
    </lineage>
</organism>
<accession>A0A3E1P4E2</accession>